<dbReference type="AlphaFoldDB" id="A0A2A2I4R7"/>
<dbReference type="RefSeq" id="WP_095610562.1">
    <property type="nucleotide sequence ID" value="NZ_NMPM01000024.1"/>
</dbReference>
<evidence type="ECO:0000313" key="1">
    <source>
        <dbReference type="EMBL" id="PAV26388.1"/>
    </source>
</evidence>
<gene>
    <name evidence="1" type="ORF">CF392_06010</name>
</gene>
<organism evidence="1 2">
    <name type="scientific">Tamilnaduibacter salinus</name>
    <dbReference type="NCBI Taxonomy" id="1484056"/>
    <lineage>
        <taxon>Bacteria</taxon>
        <taxon>Pseudomonadati</taxon>
        <taxon>Pseudomonadota</taxon>
        <taxon>Gammaproteobacteria</taxon>
        <taxon>Pseudomonadales</taxon>
        <taxon>Marinobacteraceae</taxon>
        <taxon>Tamilnaduibacter</taxon>
    </lineage>
</organism>
<accession>A0A2A2I4R7</accession>
<dbReference type="Proteomes" id="UP000218332">
    <property type="component" value="Unassembled WGS sequence"/>
</dbReference>
<comment type="caution">
    <text evidence="1">The sequence shown here is derived from an EMBL/GenBank/DDBJ whole genome shotgun (WGS) entry which is preliminary data.</text>
</comment>
<dbReference type="EMBL" id="NMPM01000024">
    <property type="protein sequence ID" value="PAV26388.1"/>
    <property type="molecule type" value="Genomic_DNA"/>
</dbReference>
<protein>
    <submittedName>
        <fullName evidence="1">Uncharacterized protein</fullName>
    </submittedName>
</protein>
<keyword evidence="2" id="KW-1185">Reference proteome</keyword>
<sequence>MLVGLVIVLLVLIAVQAWLLYAARRQRQNLEKALETVEGLSDGSVSDAEPEMVLTLRVIDPIGVAKRESRSARVVADYLPVLVRKQVYQQVIREVGAELSERGIDADLNIEYR</sequence>
<proteinExistence type="predicted"/>
<reference evidence="1 2" key="1">
    <citation type="submission" date="2017-07" db="EMBL/GenBank/DDBJ databases">
        <title>Tamlnaduibacter salinus (Mi-7) genome sequencing.</title>
        <authorList>
            <person name="Verma A."/>
            <person name="Krishnamurthi S."/>
        </authorList>
    </citation>
    <scope>NUCLEOTIDE SEQUENCE [LARGE SCALE GENOMIC DNA]</scope>
    <source>
        <strain evidence="1 2">Mi-7</strain>
    </source>
</reference>
<evidence type="ECO:0000313" key="2">
    <source>
        <dbReference type="Proteomes" id="UP000218332"/>
    </source>
</evidence>
<name>A0A2A2I4R7_9GAMM</name>